<gene>
    <name evidence="2" type="ORF">L2X98_32270</name>
</gene>
<sequence length="147" mass="15193">MSVLSGNRADALGALGDPMRRRVYDVVARAHDAVGRDAAAAAAGIPRSTVAFHLDRLVEAGLLTVEYRRLSGRSGPGAGRPAKLYRAVAGELVGSIPERHYEVAGDLLASAAERADRDGVPMRDAVTAQAHELGASSATTPAPSKAP</sequence>
<reference evidence="2" key="1">
    <citation type="submission" date="2022-01" db="EMBL/GenBank/DDBJ databases">
        <title>Microbacterium eymi and Microbacterium rhizovicinus sp. nov., isolated from the rhizospheric soil of Elymus tsukushiensis, a plant native to the Dokdo Islands, Republic of Korea.</title>
        <authorList>
            <person name="Hwang Y.J."/>
        </authorList>
    </citation>
    <scope>NUCLEOTIDE SEQUENCE</scope>
    <source>
        <strain evidence="2">KUDC0405</strain>
    </source>
</reference>
<protein>
    <submittedName>
        <fullName evidence="2">Helix-turn-helix domain-containing protein</fullName>
    </submittedName>
</protein>
<dbReference type="EMBL" id="CP091139">
    <property type="protein sequence ID" value="UUT35012.1"/>
    <property type="molecule type" value="Genomic_DNA"/>
</dbReference>
<dbReference type="InterPro" id="IPR036390">
    <property type="entry name" value="WH_DNA-bd_sf"/>
</dbReference>
<dbReference type="Pfam" id="PF12840">
    <property type="entry name" value="HTH_20"/>
    <property type="match status" value="1"/>
</dbReference>
<proteinExistence type="predicted"/>
<dbReference type="RefSeq" id="WP_259611554.1">
    <property type="nucleotide sequence ID" value="NZ_CP091139.2"/>
</dbReference>
<organism evidence="2 3">
    <name type="scientific">Microbacterium elymi</name>
    <dbReference type="NCBI Taxonomy" id="2909587"/>
    <lineage>
        <taxon>Bacteria</taxon>
        <taxon>Bacillati</taxon>
        <taxon>Actinomycetota</taxon>
        <taxon>Actinomycetes</taxon>
        <taxon>Micrococcales</taxon>
        <taxon>Microbacteriaceae</taxon>
        <taxon>Microbacterium</taxon>
    </lineage>
</organism>
<evidence type="ECO:0000313" key="3">
    <source>
        <dbReference type="Proteomes" id="UP001054811"/>
    </source>
</evidence>
<accession>A0ABY5NIL9</accession>
<dbReference type="Gene3D" id="1.10.10.10">
    <property type="entry name" value="Winged helix-like DNA-binding domain superfamily/Winged helix DNA-binding domain"/>
    <property type="match status" value="1"/>
</dbReference>
<evidence type="ECO:0000256" key="1">
    <source>
        <dbReference type="SAM" id="MobiDB-lite"/>
    </source>
</evidence>
<evidence type="ECO:0000313" key="2">
    <source>
        <dbReference type="EMBL" id="UUT35012.1"/>
    </source>
</evidence>
<name>A0ABY5NIL9_9MICO</name>
<dbReference type="InterPro" id="IPR036388">
    <property type="entry name" value="WH-like_DNA-bd_sf"/>
</dbReference>
<keyword evidence="3" id="KW-1185">Reference proteome</keyword>
<feature type="region of interest" description="Disordered" evidence="1">
    <location>
        <begin position="116"/>
        <end position="147"/>
    </location>
</feature>
<dbReference type="Proteomes" id="UP001054811">
    <property type="component" value="Chromosome"/>
</dbReference>
<dbReference type="SUPFAM" id="SSF46785">
    <property type="entry name" value="Winged helix' DNA-binding domain"/>
    <property type="match status" value="1"/>
</dbReference>
<feature type="compositionally biased region" description="Low complexity" evidence="1">
    <location>
        <begin position="135"/>
        <end position="147"/>
    </location>
</feature>